<feature type="compositionally biased region" description="Low complexity" evidence="4">
    <location>
        <begin position="174"/>
        <end position="193"/>
    </location>
</feature>
<dbReference type="EMBL" id="OZ019906">
    <property type="protein sequence ID" value="CAK9205012.1"/>
    <property type="molecule type" value="Genomic_DNA"/>
</dbReference>
<reference evidence="7" key="1">
    <citation type="submission" date="2024-02" db="EMBL/GenBank/DDBJ databases">
        <authorList>
            <consortium name="ELIXIR-Norway"/>
            <consortium name="Elixir Norway"/>
        </authorList>
    </citation>
    <scope>NUCLEOTIDE SEQUENCE</scope>
</reference>
<feature type="domain" description="HTH myb-type" evidence="6">
    <location>
        <begin position="62"/>
        <end position="116"/>
    </location>
</feature>
<evidence type="ECO:0000259" key="6">
    <source>
        <dbReference type="PROSITE" id="PS51294"/>
    </source>
</evidence>
<feature type="compositionally biased region" description="Polar residues" evidence="4">
    <location>
        <begin position="143"/>
        <end position="153"/>
    </location>
</feature>
<keyword evidence="8" id="KW-1185">Reference proteome</keyword>
<evidence type="ECO:0000313" key="8">
    <source>
        <dbReference type="Proteomes" id="UP001497512"/>
    </source>
</evidence>
<dbReference type="InterPro" id="IPR009057">
    <property type="entry name" value="Homeodomain-like_sf"/>
</dbReference>
<feature type="region of interest" description="Disordered" evidence="4">
    <location>
        <begin position="143"/>
        <end position="242"/>
    </location>
</feature>
<evidence type="ECO:0000256" key="1">
    <source>
        <dbReference type="ARBA" id="ARBA00004123"/>
    </source>
</evidence>
<evidence type="ECO:0000259" key="5">
    <source>
        <dbReference type="PROSITE" id="PS50090"/>
    </source>
</evidence>
<comment type="subcellular location">
    <subcellularLocation>
        <location evidence="1">Nucleus</location>
    </subcellularLocation>
</comment>
<gene>
    <name evidence="7" type="ORF">CSSPTR1EN2_LOCUS7673</name>
</gene>
<dbReference type="PROSITE" id="PS51294">
    <property type="entry name" value="HTH_MYB"/>
    <property type="match status" value="2"/>
</dbReference>
<feature type="domain" description="Myb-like" evidence="5">
    <location>
        <begin position="9"/>
        <end position="61"/>
    </location>
</feature>
<dbReference type="PANTHER" id="PTHR47999:SF124">
    <property type="entry name" value="MYB TRANSCRIPTION FACTOR 42"/>
    <property type="match status" value="1"/>
</dbReference>
<sequence>MGRAPCCDKPLINKGPWTEAEDTILSAYIKAHGGGCWRTLPKAAGLARCGKSCRLRWINYLRPDLKRGNISPDEDDLIITLHSLLGNRWSLIAGRIPGRTDNEIKNYWNTHLKRKLKSMGLDPSGKHKLPSFPFFSTSSTTSLAQENSSSHVNQAPKDESSLEPEEETPHVLHQNNSSPSSLTSPPQSNSNPLGIMVSEYNMPSSCSTNSSTDASSLAEQNYSSSWNNSTSASGGNSNRGLDPPATEANSFFSVGFVEASGNCSSSYSLNSYSSAYNF</sequence>
<keyword evidence="3" id="KW-0539">Nucleus</keyword>
<evidence type="ECO:0000313" key="7">
    <source>
        <dbReference type="EMBL" id="CAK9205012.1"/>
    </source>
</evidence>
<dbReference type="Gene3D" id="1.10.10.60">
    <property type="entry name" value="Homeodomain-like"/>
    <property type="match status" value="2"/>
</dbReference>
<protein>
    <submittedName>
        <fullName evidence="7">Uncharacterized protein</fullName>
    </submittedName>
</protein>
<dbReference type="SMART" id="SM00717">
    <property type="entry name" value="SANT"/>
    <property type="match status" value="2"/>
</dbReference>
<proteinExistence type="predicted"/>
<dbReference type="CDD" id="cd00167">
    <property type="entry name" value="SANT"/>
    <property type="match status" value="2"/>
</dbReference>
<keyword evidence="2" id="KW-0238">DNA-binding</keyword>
<dbReference type="InterPro" id="IPR001005">
    <property type="entry name" value="SANT/Myb"/>
</dbReference>
<name>A0ABP0TU18_9BRYO</name>
<dbReference type="InterPro" id="IPR015495">
    <property type="entry name" value="Myb_TF_plants"/>
</dbReference>
<feature type="domain" description="HTH myb-type" evidence="6">
    <location>
        <begin position="9"/>
        <end position="61"/>
    </location>
</feature>
<organism evidence="7 8">
    <name type="scientific">Sphagnum troendelagicum</name>
    <dbReference type="NCBI Taxonomy" id="128251"/>
    <lineage>
        <taxon>Eukaryota</taxon>
        <taxon>Viridiplantae</taxon>
        <taxon>Streptophyta</taxon>
        <taxon>Embryophyta</taxon>
        <taxon>Bryophyta</taxon>
        <taxon>Sphagnophytina</taxon>
        <taxon>Sphagnopsida</taxon>
        <taxon>Sphagnales</taxon>
        <taxon>Sphagnaceae</taxon>
        <taxon>Sphagnum</taxon>
    </lineage>
</organism>
<dbReference type="SUPFAM" id="SSF46689">
    <property type="entry name" value="Homeodomain-like"/>
    <property type="match status" value="1"/>
</dbReference>
<dbReference type="PANTHER" id="PTHR47999">
    <property type="entry name" value="TRANSCRIPTION FACTOR MYB8-RELATED-RELATED"/>
    <property type="match status" value="1"/>
</dbReference>
<dbReference type="PROSITE" id="PS50090">
    <property type="entry name" value="MYB_LIKE"/>
    <property type="match status" value="2"/>
</dbReference>
<dbReference type="InterPro" id="IPR017930">
    <property type="entry name" value="Myb_dom"/>
</dbReference>
<feature type="compositionally biased region" description="Low complexity" evidence="4">
    <location>
        <begin position="204"/>
        <end position="240"/>
    </location>
</feature>
<evidence type="ECO:0000256" key="4">
    <source>
        <dbReference type="SAM" id="MobiDB-lite"/>
    </source>
</evidence>
<evidence type="ECO:0000256" key="3">
    <source>
        <dbReference type="ARBA" id="ARBA00023242"/>
    </source>
</evidence>
<accession>A0ABP0TU18</accession>
<dbReference type="Proteomes" id="UP001497512">
    <property type="component" value="Chromosome 14"/>
</dbReference>
<dbReference type="Pfam" id="PF00249">
    <property type="entry name" value="Myb_DNA-binding"/>
    <property type="match status" value="2"/>
</dbReference>
<feature type="domain" description="Myb-like" evidence="5">
    <location>
        <begin position="62"/>
        <end position="112"/>
    </location>
</feature>
<evidence type="ECO:0000256" key="2">
    <source>
        <dbReference type="ARBA" id="ARBA00023125"/>
    </source>
</evidence>